<protein>
    <submittedName>
        <fullName evidence="2 3">Uncharacterized protein</fullName>
    </submittedName>
</protein>
<dbReference type="EnsemblMetazoa" id="SSS_1729s_mrna">
    <property type="protein sequence ID" value="KAF7493545.1"/>
    <property type="gene ID" value="SSS_1729"/>
</dbReference>
<evidence type="ECO:0000313" key="3">
    <source>
        <dbReference type="EnsemblMetazoa" id="KAF7493545.1"/>
    </source>
</evidence>
<keyword evidence="4" id="KW-1185">Reference proteome</keyword>
<feature type="compositionally biased region" description="Polar residues" evidence="1">
    <location>
        <begin position="355"/>
        <end position="365"/>
    </location>
</feature>
<dbReference type="Proteomes" id="UP000070412">
    <property type="component" value="Unassembled WGS sequence"/>
</dbReference>
<reference evidence="4" key="1">
    <citation type="journal article" date="2020" name="PLoS Negl. Trop. Dis.">
        <title>High-quality nuclear genome for Sarcoptes scabiei-A critical resource for a neglected parasite.</title>
        <authorList>
            <person name="Korhonen P.K."/>
            <person name="Gasser R.B."/>
            <person name="Ma G."/>
            <person name="Wang T."/>
            <person name="Stroehlein A.J."/>
            <person name="Young N.D."/>
            <person name="Ang C.S."/>
            <person name="Fernando D.D."/>
            <person name="Lu H.C."/>
            <person name="Taylor S."/>
            <person name="Reynolds S.L."/>
            <person name="Mofiz E."/>
            <person name="Najaraj S.H."/>
            <person name="Gowda H."/>
            <person name="Madugundu A."/>
            <person name="Renuse S."/>
            <person name="Holt D."/>
            <person name="Pandey A."/>
            <person name="Papenfuss A.T."/>
            <person name="Fischer K."/>
        </authorList>
    </citation>
    <scope>NUCLEOTIDE SEQUENCE [LARGE SCALE GENOMIC DNA]</scope>
</reference>
<accession>A0A834VFB5</accession>
<organism evidence="2">
    <name type="scientific">Sarcoptes scabiei</name>
    <name type="common">Itch mite</name>
    <name type="synonym">Acarus scabiei</name>
    <dbReference type="NCBI Taxonomy" id="52283"/>
    <lineage>
        <taxon>Eukaryota</taxon>
        <taxon>Metazoa</taxon>
        <taxon>Ecdysozoa</taxon>
        <taxon>Arthropoda</taxon>
        <taxon>Chelicerata</taxon>
        <taxon>Arachnida</taxon>
        <taxon>Acari</taxon>
        <taxon>Acariformes</taxon>
        <taxon>Sarcoptiformes</taxon>
        <taxon>Astigmata</taxon>
        <taxon>Psoroptidia</taxon>
        <taxon>Sarcoptoidea</taxon>
        <taxon>Sarcoptidae</taxon>
        <taxon>Sarcoptinae</taxon>
        <taxon>Sarcoptes</taxon>
    </lineage>
</organism>
<name>A0A834VFB5_SARSC</name>
<feature type="region of interest" description="Disordered" evidence="1">
    <location>
        <begin position="355"/>
        <end position="374"/>
    </location>
</feature>
<evidence type="ECO:0000313" key="2">
    <source>
        <dbReference type="EMBL" id="KAF7493545.1"/>
    </source>
</evidence>
<gene>
    <name evidence="2" type="ORF">SSS_1729</name>
</gene>
<evidence type="ECO:0000313" key="4">
    <source>
        <dbReference type="Proteomes" id="UP000070412"/>
    </source>
</evidence>
<proteinExistence type="predicted"/>
<dbReference type="AlphaFoldDB" id="A0A834VFB5"/>
<reference evidence="3" key="3">
    <citation type="submission" date="2022-06" db="UniProtKB">
        <authorList>
            <consortium name="EnsemblMetazoa"/>
        </authorList>
    </citation>
    <scope>IDENTIFICATION</scope>
</reference>
<evidence type="ECO:0000256" key="1">
    <source>
        <dbReference type="SAM" id="MobiDB-lite"/>
    </source>
</evidence>
<sequence>MCDIFGDQAKRLLLNRSIWIDCNGRVLDGNENDLKSIHQIANVQECQGCSLAETLPLIGYERKCLSKIIAQKNDQIKCENDASNADDDDDDLDHIPLNDRILRDLRDEWRPPGAYLCRQSDQLFGVIVDENNQATIFGRICKVLPDDCHNTVMIDNQNRTSFNHSRVLNFDQLLEDSIQLNLNEKSSKNRISLGMVSLGGYLLLRSNPQDDIETCIERNEEIDQKLKEISMIENELILILQNGYILFDGQEINWVRKNIHYFNYANISSNLSEKNDQKPIDNGEEELDEILMSQSNLRIKSTKIECNEIFVCLNGAIIENVVNHQNLFEIEANLYDSNQEEGNDGAEKKAIIHSATETSQLSNDSEINDGQRHNRTKKMTTMRLLGTHNALINYQTFKQCILQLDKL</sequence>
<dbReference type="EMBL" id="WVUK01000055">
    <property type="protein sequence ID" value="KAF7493545.1"/>
    <property type="molecule type" value="Genomic_DNA"/>
</dbReference>
<reference evidence="2" key="2">
    <citation type="submission" date="2020-01" db="EMBL/GenBank/DDBJ databases">
        <authorList>
            <person name="Korhonen P.K.K."/>
            <person name="Guangxu M.G."/>
            <person name="Wang T.W."/>
            <person name="Stroehlein A.J.S."/>
            <person name="Young N.D."/>
            <person name="Ang C.-S.A."/>
            <person name="Fernando D.W.F."/>
            <person name="Lu H.L."/>
            <person name="Taylor S.T."/>
            <person name="Ehtesham M.E.M."/>
            <person name="Najaraj S.H.N."/>
            <person name="Harsha G.H.G."/>
            <person name="Madugundu A.M."/>
            <person name="Renuse S.R."/>
            <person name="Holt D.H."/>
            <person name="Pandey A.P."/>
            <person name="Papenfuss A.P."/>
            <person name="Gasser R.B.G."/>
            <person name="Fischer K.F."/>
        </authorList>
    </citation>
    <scope>NUCLEOTIDE SEQUENCE</scope>
    <source>
        <strain evidence="2">SSS_KF_BRIS2020</strain>
    </source>
</reference>
<dbReference type="OrthoDB" id="10682946at2759"/>